<dbReference type="EMBL" id="CP029822">
    <property type="protein sequence ID" value="AZS52260.1"/>
    <property type="molecule type" value="Genomic_DNA"/>
</dbReference>
<dbReference type="CDD" id="cd01288">
    <property type="entry name" value="FabZ"/>
    <property type="match status" value="1"/>
</dbReference>
<dbReference type="Gene3D" id="3.10.129.10">
    <property type="entry name" value="Hotdog Thioesterase"/>
    <property type="match status" value="1"/>
</dbReference>
<dbReference type="GO" id="GO:0009245">
    <property type="term" value="P:lipid A biosynthetic process"/>
    <property type="evidence" value="ECO:0007669"/>
    <property type="project" value="UniProtKB-UniRule"/>
</dbReference>
<evidence type="ECO:0000256" key="7">
    <source>
        <dbReference type="ARBA" id="ARBA00023239"/>
    </source>
</evidence>
<dbReference type="PANTHER" id="PTHR30272">
    <property type="entry name" value="3-HYDROXYACYL-[ACYL-CARRIER-PROTEIN] DEHYDRATASE"/>
    <property type="match status" value="1"/>
</dbReference>
<keyword evidence="6 9" id="KW-0443">Lipid metabolism</keyword>
<evidence type="ECO:0000256" key="2">
    <source>
        <dbReference type="ARBA" id="ARBA00009174"/>
    </source>
</evidence>
<proteinExistence type="inferred from homology"/>
<dbReference type="NCBIfam" id="NF000582">
    <property type="entry name" value="PRK00006.1"/>
    <property type="match status" value="1"/>
</dbReference>
<accession>A0A3Q9JNN2</accession>
<keyword evidence="4 9" id="KW-0444">Lipid biosynthesis</keyword>
<dbReference type="HAMAP" id="MF_00406">
    <property type="entry name" value="FabZ"/>
    <property type="match status" value="1"/>
</dbReference>
<dbReference type="SUPFAM" id="SSF54637">
    <property type="entry name" value="Thioesterase/thiol ester dehydrase-isomerase"/>
    <property type="match status" value="1"/>
</dbReference>
<dbReference type="InterPro" id="IPR029069">
    <property type="entry name" value="HotDog_dom_sf"/>
</dbReference>
<comment type="catalytic activity">
    <reaction evidence="9">
        <text>a (3R)-hydroxyacyl-[ACP] = a (2E)-enoyl-[ACP] + H2O</text>
        <dbReference type="Rhea" id="RHEA:13097"/>
        <dbReference type="Rhea" id="RHEA-COMP:9925"/>
        <dbReference type="Rhea" id="RHEA-COMP:9945"/>
        <dbReference type="ChEBI" id="CHEBI:15377"/>
        <dbReference type="ChEBI" id="CHEBI:78784"/>
        <dbReference type="ChEBI" id="CHEBI:78827"/>
        <dbReference type="EC" id="4.2.1.59"/>
    </reaction>
</comment>
<dbReference type="InterPro" id="IPR013114">
    <property type="entry name" value="FabA_FabZ"/>
</dbReference>
<dbReference type="AlphaFoldDB" id="A0A3Q9JNN2"/>
<evidence type="ECO:0000256" key="6">
    <source>
        <dbReference type="ARBA" id="ARBA00023098"/>
    </source>
</evidence>
<protein>
    <recommendedName>
        <fullName evidence="9">3-hydroxyacyl-[acyl-carrier-protein] dehydratase FabZ</fullName>
        <ecNumber evidence="9">4.2.1.59</ecNumber>
    </recommendedName>
    <alternativeName>
        <fullName evidence="9">(3R)-hydroxymyristoyl-[acyl-carrier-protein] dehydratase</fullName>
        <shortName evidence="9">(3R)-hydroxymyristoyl-ACP dehydrase</shortName>
    </alternativeName>
    <alternativeName>
        <fullName evidence="9">Beta-hydroxyacyl-ACP dehydratase</fullName>
    </alternativeName>
</protein>
<dbReference type="Pfam" id="PF07977">
    <property type="entry name" value="FabA"/>
    <property type="match status" value="1"/>
</dbReference>
<evidence type="ECO:0000256" key="1">
    <source>
        <dbReference type="ARBA" id="ARBA00004496"/>
    </source>
</evidence>
<keyword evidence="11" id="KW-1185">Reference proteome</keyword>
<sequence>MDIKEIFEHLPQRYPFLLVDRVEELNLDTDEKTIRAYKNVTINEPFFEGHFPDNPIMPGVLVLEAMAQAAGILSFKMMNAKPDDGTVYYFVGSDKLRIRQPVVPGDRLELRAKFLGVKRTIWKFECKALVDGKEVAAAEVICAERKL</sequence>
<dbReference type="Proteomes" id="UP000273143">
    <property type="component" value="Chromosome"/>
</dbReference>
<organism evidence="10 11">
    <name type="scientific">Entomomonas moraniae</name>
    <dbReference type="NCBI Taxonomy" id="2213226"/>
    <lineage>
        <taxon>Bacteria</taxon>
        <taxon>Pseudomonadati</taxon>
        <taxon>Pseudomonadota</taxon>
        <taxon>Gammaproteobacteria</taxon>
        <taxon>Pseudomonadales</taxon>
        <taxon>Pseudomonadaceae</taxon>
        <taxon>Entomomonas</taxon>
    </lineage>
</organism>
<dbReference type="FunFam" id="3.10.129.10:FF:000001">
    <property type="entry name" value="3-hydroxyacyl-[acyl-carrier-protein] dehydratase FabZ"/>
    <property type="match status" value="1"/>
</dbReference>
<comment type="similarity">
    <text evidence="2 9">Belongs to the thioester dehydratase family. FabZ subfamily.</text>
</comment>
<dbReference type="InterPro" id="IPR010084">
    <property type="entry name" value="FabZ"/>
</dbReference>
<feature type="active site" evidence="9">
    <location>
        <position position="50"/>
    </location>
</feature>
<evidence type="ECO:0000256" key="9">
    <source>
        <dbReference type="HAMAP-Rule" id="MF_00406"/>
    </source>
</evidence>
<comment type="function">
    <text evidence="8 9">Involved in unsaturated fatty acids biosynthesis. Catalyzes the dehydration of short chain beta-hydroxyacyl-ACPs and long chain saturated and unsaturated beta-hydroxyacyl-ACPs.</text>
</comment>
<evidence type="ECO:0000256" key="8">
    <source>
        <dbReference type="ARBA" id="ARBA00025049"/>
    </source>
</evidence>
<gene>
    <name evidence="9 10" type="primary">fabZ</name>
    <name evidence="10" type="ORF">DM558_13420</name>
</gene>
<keyword evidence="7 9" id="KW-0456">Lyase</keyword>
<evidence type="ECO:0000256" key="4">
    <source>
        <dbReference type="ARBA" id="ARBA00022516"/>
    </source>
</evidence>
<evidence type="ECO:0000313" key="11">
    <source>
        <dbReference type="Proteomes" id="UP000273143"/>
    </source>
</evidence>
<dbReference type="EC" id="4.2.1.59" evidence="9"/>
<dbReference type="NCBIfam" id="TIGR01750">
    <property type="entry name" value="fabZ"/>
    <property type="match status" value="1"/>
</dbReference>
<dbReference type="GO" id="GO:0016020">
    <property type="term" value="C:membrane"/>
    <property type="evidence" value="ECO:0007669"/>
    <property type="project" value="GOC"/>
</dbReference>
<dbReference type="GO" id="GO:0005737">
    <property type="term" value="C:cytoplasm"/>
    <property type="evidence" value="ECO:0007669"/>
    <property type="project" value="UniProtKB-SubCell"/>
</dbReference>
<reference evidence="11" key="1">
    <citation type="submission" date="2018-06" db="EMBL/GenBank/DDBJ databases">
        <title>Complete genome of Pseudomonas insecticola strain QZS01.</title>
        <authorList>
            <person name="Wang J."/>
            <person name="Su Q."/>
        </authorList>
    </citation>
    <scope>NUCLEOTIDE SEQUENCE [LARGE SCALE GENOMIC DNA]</scope>
    <source>
        <strain evidence="11">QZS01</strain>
    </source>
</reference>
<keyword evidence="5 9" id="KW-0441">Lipid A biosynthesis</keyword>
<evidence type="ECO:0000313" key="10">
    <source>
        <dbReference type="EMBL" id="AZS52260.1"/>
    </source>
</evidence>
<evidence type="ECO:0000256" key="5">
    <source>
        <dbReference type="ARBA" id="ARBA00022556"/>
    </source>
</evidence>
<comment type="subcellular location">
    <subcellularLocation>
        <location evidence="1 9">Cytoplasm</location>
    </subcellularLocation>
</comment>
<dbReference type="KEGG" id="emo:DM558_13420"/>
<dbReference type="RefSeq" id="WP_109704392.1">
    <property type="nucleotide sequence ID" value="NZ_CP029822.1"/>
</dbReference>
<dbReference type="PANTHER" id="PTHR30272:SF1">
    <property type="entry name" value="3-HYDROXYACYL-[ACYL-CARRIER-PROTEIN] DEHYDRATASE"/>
    <property type="match status" value="1"/>
</dbReference>
<dbReference type="GO" id="GO:0019171">
    <property type="term" value="F:(3R)-hydroxyacyl-[acyl-carrier-protein] dehydratase activity"/>
    <property type="evidence" value="ECO:0007669"/>
    <property type="project" value="UniProtKB-EC"/>
</dbReference>
<dbReference type="GO" id="GO:0006633">
    <property type="term" value="P:fatty acid biosynthetic process"/>
    <property type="evidence" value="ECO:0007669"/>
    <property type="project" value="UniProtKB-UniRule"/>
</dbReference>
<keyword evidence="3 9" id="KW-0963">Cytoplasm</keyword>
<evidence type="ECO:0000256" key="3">
    <source>
        <dbReference type="ARBA" id="ARBA00022490"/>
    </source>
</evidence>
<name>A0A3Q9JNN2_9GAMM</name>